<keyword evidence="5" id="KW-0418">Kinase</keyword>
<dbReference type="EC" id="2.7.13.3" evidence="2"/>
<dbReference type="PANTHER" id="PTHR43711">
    <property type="entry name" value="TWO-COMPONENT HISTIDINE KINASE"/>
    <property type="match status" value="1"/>
</dbReference>
<name>A0ABS0WUN9_9FLAO</name>
<dbReference type="CDD" id="cd00082">
    <property type="entry name" value="HisKA"/>
    <property type="match status" value="1"/>
</dbReference>
<protein>
    <recommendedName>
        <fullName evidence="2">histidine kinase</fullName>
        <ecNumber evidence="2">2.7.13.3</ecNumber>
    </recommendedName>
</protein>
<keyword evidence="4" id="KW-0808">Transferase</keyword>
<dbReference type="InterPro" id="IPR036097">
    <property type="entry name" value="HisK_dim/P_sf"/>
</dbReference>
<organism evidence="11 12">
    <name type="scientific">Aureibaculum flavum</name>
    <dbReference type="NCBI Taxonomy" id="2795986"/>
    <lineage>
        <taxon>Bacteria</taxon>
        <taxon>Pseudomonadati</taxon>
        <taxon>Bacteroidota</taxon>
        <taxon>Flavobacteriia</taxon>
        <taxon>Flavobacteriales</taxon>
        <taxon>Flavobacteriaceae</taxon>
        <taxon>Aureibaculum</taxon>
    </lineage>
</organism>
<dbReference type="SMART" id="SM00388">
    <property type="entry name" value="HisKA"/>
    <property type="match status" value="1"/>
</dbReference>
<dbReference type="SMART" id="SM00387">
    <property type="entry name" value="HATPase_c"/>
    <property type="match status" value="1"/>
</dbReference>
<evidence type="ECO:0000256" key="6">
    <source>
        <dbReference type="ARBA" id="ARBA00023012"/>
    </source>
</evidence>
<dbReference type="PRINTS" id="PR00344">
    <property type="entry name" value="BCTRLSENSOR"/>
</dbReference>
<dbReference type="Pfam" id="PF08447">
    <property type="entry name" value="PAS_3"/>
    <property type="match status" value="1"/>
</dbReference>
<evidence type="ECO:0000259" key="8">
    <source>
        <dbReference type="PROSITE" id="PS50109"/>
    </source>
</evidence>
<dbReference type="SUPFAM" id="SSF55785">
    <property type="entry name" value="PYP-like sensor domain (PAS domain)"/>
    <property type="match status" value="3"/>
</dbReference>
<keyword evidence="12" id="KW-1185">Reference proteome</keyword>
<dbReference type="InterPro" id="IPR005467">
    <property type="entry name" value="His_kinase_dom"/>
</dbReference>
<dbReference type="InterPro" id="IPR003594">
    <property type="entry name" value="HATPase_dom"/>
</dbReference>
<dbReference type="InterPro" id="IPR000014">
    <property type="entry name" value="PAS"/>
</dbReference>
<dbReference type="SUPFAM" id="SSF47384">
    <property type="entry name" value="Homodimeric domain of signal transducing histidine kinase"/>
    <property type="match status" value="1"/>
</dbReference>
<dbReference type="Gene3D" id="1.10.287.130">
    <property type="match status" value="1"/>
</dbReference>
<evidence type="ECO:0000259" key="10">
    <source>
        <dbReference type="PROSITE" id="PS50113"/>
    </source>
</evidence>
<dbReference type="SUPFAM" id="SSF55874">
    <property type="entry name" value="ATPase domain of HSP90 chaperone/DNA topoisomerase II/histidine kinase"/>
    <property type="match status" value="1"/>
</dbReference>
<gene>
    <name evidence="11" type="ORF">JBL43_15685</name>
</gene>
<evidence type="ECO:0000256" key="7">
    <source>
        <dbReference type="SAM" id="Coils"/>
    </source>
</evidence>
<dbReference type="InterPro" id="IPR036890">
    <property type="entry name" value="HATPase_C_sf"/>
</dbReference>
<dbReference type="Pfam" id="PF00989">
    <property type="entry name" value="PAS"/>
    <property type="match status" value="1"/>
</dbReference>
<dbReference type="Pfam" id="PF00512">
    <property type="entry name" value="HisKA"/>
    <property type="match status" value="1"/>
</dbReference>
<evidence type="ECO:0000256" key="4">
    <source>
        <dbReference type="ARBA" id="ARBA00022679"/>
    </source>
</evidence>
<dbReference type="InterPro" id="IPR004358">
    <property type="entry name" value="Sig_transdc_His_kin-like_C"/>
</dbReference>
<dbReference type="PROSITE" id="PS50112">
    <property type="entry name" value="PAS"/>
    <property type="match status" value="1"/>
</dbReference>
<dbReference type="InterPro" id="IPR050736">
    <property type="entry name" value="Sensor_HK_Regulatory"/>
</dbReference>
<dbReference type="SMART" id="SM00086">
    <property type="entry name" value="PAC"/>
    <property type="match status" value="2"/>
</dbReference>
<evidence type="ECO:0000256" key="2">
    <source>
        <dbReference type="ARBA" id="ARBA00012438"/>
    </source>
</evidence>
<dbReference type="PROSITE" id="PS50109">
    <property type="entry name" value="HIS_KIN"/>
    <property type="match status" value="1"/>
</dbReference>
<dbReference type="InterPro" id="IPR035965">
    <property type="entry name" value="PAS-like_dom_sf"/>
</dbReference>
<dbReference type="CDD" id="cd00130">
    <property type="entry name" value="PAS"/>
    <property type="match status" value="1"/>
</dbReference>
<dbReference type="PANTHER" id="PTHR43711:SF26">
    <property type="entry name" value="SENSOR HISTIDINE KINASE RCSC"/>
    <property type="match status" value="1"/>
</dbReference>
<feature type="domain" description="Histidine kinase" evidence="8">
    <location>
        <begin position="582"/>
        <end position="798"/>
    </location>
</feature>
<proteinExistence type="predicted"/>
<dbReference type="RefSeq" id="WP_198842350.1">
    <property type="nucleotide sequence ID" value="NZ_JAEHFJ010000008.1"/>
</dbReference>
<evidence type="ECO:0000313" key="11">
    <source>
        <dbReference type="EMBL" id="MBJ2175694.1"/>
    </source>
</evidence>
<dbReference type="InterPro" id="IPR003661">
    <property type="entry name" value="HisK_dim/P_dom"/>
</dbReference>
<sequence>MVIDELENNVILQSVFNASFEGIIVIDIDGIIHKVNQAIETMFGHKTNKLLEKSIEILIPDTLKLKNEYSYTANTLELKEKCFGKDFDVFGVKHDGTKFPIEINLNSLNIDGKQMLILFIIDISKNILEKYNITKQKLVTKEAQYKAILDTLPDLMILYDSDGNYLEIHTPKKNKLVTAYDEHIGKNIDTLLPKKVCHKLRKAFSNCQKTKETQFVEYSLLINGELKHLESRIVQTDSGDYLSIIRDITKSKNAEKIIKESEEQKRLALEVGEFGSWDWNLITNRIERDTYQSYLLGLKEHEKVITFESFLEKIYPEDRENVKLVVTEAIKNKKNYTIEYRILHPDKSVHWLHEKGSLFTTIDGIPERIIGVTNDISERKKAEQKLIESEKQLRKLTVQLEEKVAERTTELTSTVQKLVESNLSLGDQIQITQSAESKTLSSRILLSNIAQNFPRGFVVVVDANFKIVFIEGEELDDLGFRDIVQIGDTIGNVKIVPQEVSTKVKSHIEKTLKGEHCSFEVEFQDKTYMVNTTPLINIDKKIEEILLVYNNISYQKDIELEILNTLKKEQELSELKSRFISMASHEFRTPLSAILSSAILIEKLNAPGYEDRRLNYVSKIRASVKNLVVILNDFLSLSKLQEGKVVAEPVSFDFIEFSNSLIEEIEGIKKNGQTITLRHPQPNIEVFLDQKFLKHIVFNLLSNAIKYSEEHKEIIFHIETHKQRLLFEITDQGVGIPEEDQTNLFKRFFRATNTTHIEGTGLGLNIVKSYIELMGGTITLKSDLNIGTTFYVELPLKNEIK</sequence>
<feature type="domain" description="PAS" evidence="9">
    <location>
        <begin position="8"/>
        <end position="61"/>
    </location>
</feature>
<dbReference type="Gene3D" id="3.30.565.10">
    <property type="entry name" value="Histidine kinase-like ATPase, C-terminal domain"/>
    <property type="match status" value="1"/>
</dbReference>
<evidence type="ECO:0000256" key="3">
    <source>
        <dbReference type="ARBA" id="ARBA00022553"/>
    </source>
</evidence>
<feature type="domain" description="PAC" evidence="10">
    <location>
        <begin position="336"/>
        <end position="388"/>
    </location>
</feature>
<evidence type="ECO:0000256" key="5">
    <source>
        <dbReference type="ARBA" id="ARBA00022777"/>
    </source>
</evidence>
<keyword evidence="6" id="KW-0902">Two-component regulatory system</keyword>
<dbReference type="SMART" id="SM00091">
    <property type="entry name" value="PAS"/>
    <property type="match status" value="2"/>
</dbReference>
<dbReference type="InterPro" id="IPR013767">
    <property type="entry name" value="PAS_fold"/>
</dbReference>
<feature type="coiled-coil region" evidence="7">
    <location>
        <begin position="379"/>
        <end position="406"/>
    </location>
</feature>
<dbReference type="Pfam" id="PF02518">
    <property type="entry name" value="HATPase_c"/>
    <property type="match status" value="1"/>
</dbReference>
<dbReference type="NCBIfam" id="TIGR00229">
    <property type="entry name" value="sensory_box"/>
    <property type="match status" value="3"/>
</dbReference>
<reference evidence="11 12" key="1">
    <citation type="submission" date="2020-12" db="EMBL/GenBank/DDBJ databases">
        <title>Aureibaculum luteum sp. nov. and Aureibaculum flavum sp. nov., novel members of the family Flavobacteriaceae isolated from Antarctic intertidal sediments.</title>
        <authorList>
            <person name="He X."/>
            <person name="Zhang X."/>
        </authorList>
    </citation>
    <scope>NUCLEOTIDE SEQUENCE [LARGE SCALE GENOMIC DNA]</scope>
    <source>
        <strain evidence="11 12">A20</strain>
    </source>
</reference>
<accession>A0ABS0WUN9</accession>
<evidence type="ECO:0000256" key="1">
    <source>
        <dbReference type="ARBA" id="ARBA00000085"/>
    </source>
</evidence>
<dbReference type="PROSITE" id="PS50113">
    <property type="entry name" value="PAC"/>
    <property type="match status" value="1"/>
</dbReference>
<evidence type="ECO:0000259" key="9">
    <source>
        <dbReference type="PROSITE" id="PS50112"/>
    </source>
</evidence>
<keyword evidence="3" id="KW-0597">Phosphoprotein</keyword>
<dbReference type="CDD" id="cd00075">
    <property type="entry name" value="HATPase"/>
    <property type="match status" value="1"/>
</dbReference>
<evidence type="ECO:0000313" key="12">
    <source>
        <dbReference type="Proteomes" id="UP000623301"/>
    </source>
</evidence>
<dbReference type="InterPro" id="IPR000700">
    <property type="entry name" value="PAS-assoc_C"/>
</dbReference>
<comment type="caution">
    <text evidence="11">The sequence shown here is derived from an EMBL/GenBank/DDBJ whole genome shotgun (WGS) entry which is preliminary data.</text>
</comment>
<comment type="catalytic activity">
    <reaction evidence="1">
        <text>ATP + protein L-histidine = ADP + protein N-phospho-L-histidine.</text>
        <dbReference type="EC" id="2.7.13.3"/>
    </reaction>
</comment>
<dbReference type="Gene3D" id="2.10.70.100">
    <property type="match status" value="1"/>
</dbReference>
<dbReference type="Proteomes" id="UP000623301">
    <property type="component" value="Unassembled WGS sequence"/>
</dbReference>
<dbReference type="Gene3D" id="3.30.450.20">
    <property type="entry name" value="PAS domain"/>
    <property type="match status" value="4"/>
</dbReference>
<keyword evidence="7" id="KW-0175">Coiled coil</keyword>
<dbReference type="InterPro" id="IPR001610">
    <property type="entry name" value="PAC"/>
</dbReference>
<dbReference type="EMBL" id="JAEHFJ010000008">
    <property type="protein sequence ID" value="MBJ2175694.1"/>
    <property type="molecule type" value="Genomic_DNA"/>
</dbReference>
<dbReference type="InterPro" id="IPR013655">
    <property type="entry name" value="PAS_fold_3"/>
</dbReference>